<evidence type="ECO:0000313" key="4">
    <source>
        <dbReference type="Proteomes" id="UP000031890"/>
    </source>
</evidence>
<dbReference type="PANTHER" id="PTHR43767:SF1">
    <property type="entry name" value="NONRIBOSOMAL PEPTIDE SYNTHASE PES1 (EUROFUNG)-RELATED"/>
    <property type="match status" value="1"/>
</dbReference>
<reference evidence="3 4" key="1">
    <citation type="journal article" date="2015" name="Genome Announc.">
        <title>Complete Genome Sequence and Annotation of Corynebacterium singulare DSM 44357, Isolated from a Human Semen Specimen.</title>
        <authorList>
            <person name="Merten M."/>
            <person name="Brinkrolf K."/>
            <person name="Albersmeier A."/>
            <person name="Kutter Y."/>
            <person name="Ruckert C."/>
            <person name="Tauch A."/>
        </authorList>
    </citation>
    <scope>NUCLEOTIDE SEQUENCE [LARGE SCALE GENOMIC DNA]</scope>
    <source>
        <strain evidence="3">IBS B52218</strain>
    </source>
</reference>
<dbReference type="InterPro" id="IPR042099">
    <property type="entry name" value="ANL_N_sf"/>
</dbReference>
<dbReference type="RefSeq" id="WP_042528967.1">
    <property type="nucleotide sequence ID" value="NZ_CP010827.1"/>
</dbReference>
<dbReference type="PANTHER" id="PTHR43767">
    <property type="entry name" value="LONG-CHAIN-FATTY-ACID--COA LIGASE"/>
    <property type="match status" value="1"/>
</dbReference>
<accession>A0A0B6EMP6</accession>
<dbReference type="InterPro" id="IPR000873">
    <property type="entry name" value="AMP-dep_synth/lig_dom"/>
</dbReference>
<evidence type="ECO:0000259" key="1">
    <source>
        <dbReference type="Pfam" id="PF00501"/>
    </source>
</evidence>
<dbReference type="GO" id="GO:0016878">
    <property type="term" value="F:acid-thiol ligase activity"/>
    <property type="evidence" value="ECO:0007669"/>
    <property type="project" value="UniProtKB-ARBA"/>
</dbReference>
<evidence type="ECO:0000313" key="3">
    <source>
        <dbReference type="EMBL" id="AJI77802.1"/>
    </source>
</evidence>
<feature type="domain" description="AMP-binding enzyme C-terminal" evidence="2">
    <location>
        <begin position="447"/>
        <end position="521"/>
    </location>
</feature>
<evidence type="ECO:0000259" key="2">
    <source>
        <dbReference type="Pfam" id="PF13193"/>
    </source>
</evidence>
<organism evidence="3 4">
    <name type="scientific">Corynebacterium singulare</name>
    <dbReference type="NCBI Taxonomy" id="161899"/>
    <lineage>
        <taxon>Bacteria</taxon>
        <taxon>Bacillati</taxon>
        <taxon>Actinomycetota</taxon>
        <taxon>Actinomycetes</taxon>
        <taxon>Mycobacteriales</taxon>
        <taxon>Corynebacteriaceae</taxon>
        <taxon>Corynebacterium</taxon>
    </lineage>
</organism>
<feature type="domain" description="AMP-dependent synthetase/ligase" evidence="1">
    <location>
        <begin position="32"/>
        <end position="396"/>
    </location>
</feature>
<dbReference type="Pfam" id="PF13193">
    <property type="entry name" value="AMP-binding_C"/>
    <property type="match status" value="1"/>
</dbReference>
<dbReference type="InterPro" id="IPR025110">
    <property type="entry name" value="AMP-bd_C"/>
</dbReference>
<dbReference type="HOGENOM" id="CLU_000022_59_7_11"/>
<dbReference type="Proteomes" id="UP000031890">
    <property type="component" value="Chromosome"/>
</dbReference>
<name>A0A0B6EMP6_9CORY</name>
<dbReference type="SUPFAM" id="SSF56801">
    <property type="entry name" value="Acetyl-CoA synthetase-like"/>
    <property type="match status" value="1"/>
</dbReference>
<dbReference type="Pfam" id="PF00501">
    <property type="entry name" value="AMP-binding"/>
    <property type="match status" value="1"/>
</dbReference>
<dbReference type="OrthoDB" id="9803968at2"/>
<dbReference type="AlphaFoldDB" id="A0A0B6EMP6"/>
<dbReference type="KEGG" id="csx:CSING_01200"/>
<sequence length="543" mass="58194">MRGRDIDRNSVLKHYEGTGHLARKSLCQELFESSEIYSDHVAVIADDAHLTYAQLEQSLCVFTEELRESGLSPGDHVLLQLPNTAAYVVTLLALMRVGAIPTLLLPAHREAEVAALCESLHPVAYIGGRDHLGFDTVAMVEAMGPGELGLKELWADNGPTHDKESSYRVLPGLFTAPISTKCSPPTKWPDPRSVALNLLSGGTTNMPKIIPRVHEAYAYNTRAAAQCCGVGPDTVYLAVLSTSHDFALAQPGILGTLLSGGTVVLCTSAAFDEAFPAIATHGVTLTALVPAVAEVWVEAAEWFPADFSSLERIIIGAAALNDGLGEAIQDRFGVRIHQGYGMGEGITTFTRIDDPPAVILGTQGRPISDADELVIDGPGGEPGEILEKGPYTFFGYEGNRDTPDCFTEDGFFRTGDRGYLTEDGNLVLYGRVVEQINRLGENVSPSEVETLLSGTPGISAAAVFPMPDRALGERTVAAIVAQPGVNRSAILDDFLTRGVARYKVPDQVITVDEIPLINIGKVDKKKLRALAAAQFTDRESEQS</sequence>
<dbReference type="Gene3D" id="3.30.300.30">
    <property type="match status" value="1"/>
</dbReference>
<keyword evidence="3" id="KW-0436">Ligase</keyword>
<protein>
    <submittedName>
        <fullName evidence="3">Peptide arylation enzyme</fullName>
        <ecNumber evidence="3">6.3.2.-</ecNumber>
    </submittedName>
</protein>
<dbReference type="Gene3D" id="3.40.50.12780">
    <property type="entry name" value="N-terminal domain of ligase-like"/>
    <property type="match status" value="1"/>
</dbReference>
<dbReference type="STRING" id="161899.CSING_01200"/>
<dbReference type="EMBL" id="CP010827">
    <property type="protein sequence ID" value="AJI77802.1"/>
    <property type="molecule type" value="Genomic_DNA"/>
</dbReference>
<dbReference type="EC" id="6.3.2.-" evidence="3"/>
<proteinExistence type="predicted"/>
<gene>
    <name evidence="3" type="primary">irp2E</name>
    <name evidence="3" type="ORF">CSING_01200</name>
</gene>
<dbReference type="InterPro" id="IPR050237">
    <property type="entry name" value="ATP-dep_AMP-bd_enzyme"/>
</dbReference>
<dbReference type="InterPro" id="IPR045851">
    <property type="entry name" value="AMP-bd_C_sf"/>
</dbReference>